<dbReference type="PANTHER" id="PTHR43821:SF1">
    <property type="entry name" value="NAD(P)H NITROREDUCTASE YDJA-RELATED"/>
    <property type="match status" value="1"/>
</dbReference>
<evidence type="ECO:0000313" key="11">
    <source>
        <dbReference type="Proteomes" id="UP001401887"/>
    </source>
</evidence>
<dbReference type="SUPFAM" id="SSF55469">
    <property type="entry name" value="FMN-dependent nitroreductase-like"/>
    <property type="match status" value="1"/>
</dbReference>
<evidence type="ECO:0000256" key="1">
    <source>
        <dbReference type="ARBA" id="ARBA00001917"/>
    </source>
</evidence>
<dbReference type="EMBL" id="BAABRP010000001">
    <property type="protein sequence ID" value="GAA5511565.1"/>
    <property type="molecule type" value="Genomic_DNA"/>
</dbReference>
<keyword evidence="4 8" id="KW-0288">FMN</keyword>
<evidence type="ECO:0000256" key="6">
    <source>
        <dbReference type="ARBA" id="ARBA00023002"/>
    </source>
</evidence>
<evidence type="ECO:0000256" key="7">
    <source>
        <dbReference type="ARBA" id="ARBA00023027"/>
    </source>
</evidence>
<sequence length="222" mass="24723">MRLPEVPIPGVPGAFRLTLDRVSVLPDLPEPLDLLTTIHARRTVDLARLRPDPIPRETLLTLLEAANWAPSHGRTEPWRFVVFTGEGRMRLAEVLATSLARLKGEEQADPDVLRTQRERQRLAPVWLAVAVQPAEKPRMPLYEDQWAVACAVQTLMLAARSLGIGSKWITNAASLHEHTAQALGFGEGASMMGLVYLGFVDGEWPVGERRPMGDKVRWVEET</sequence>
<organism evidence="10 11">
    <name type="scientific">Deinococcus carri</name>
    <dbReference type="NCBI Taxonomy" id="1211323"/>
    <lineage>
        <taxon>Bacteria</taxon>
        <taxon>Thermotogati</taxon>
        <taxon>Deinococcota</taxon>
        <taxon>Deinococci</taxon>
        <taxon>Deinococcales</taxon>
        <taxon>Deinococcaceae</taxon>
        <taxon>Deinococcus</taxon>
    </lineage>
</organism>
<dbReference type="CDD" id="cd02135">
    <property type="entry name" value="YdjA-like"/>
    <property type="match status" value="1"/>
</dbReference>
<evidence type="ECO:0000313" key="10">
    <source>
        <dbReference type="EMBL" id="GAA5511565.1"/>
    </source>
</evidence>
<comment type="cofactor">
    <cofactor evidence="1 8">
        <name>FMN</name>
        <dbReference type="ChEBI" id="CHEBI:58210"/>
    </cofactor>
</comment>
<evidence type="ECO:0000256" key="4">
    <source>
        <dbReference type="ARBA" id="ARBA00022643"/>
    </source>
</evidence>
<proteinExistence type="inferred from homology"/>
<dbReference type="PANTHER" id="PTHR43821">
    <property type="entry name" value="NAD(P)H NITROREDUCTASE YDJA-RELATED"/>
    <property type="match status" value="1"/>
</dbReference>
<dbReference type="InterPro" id="IPR052530">
    <property type="entry name" value="NAD(P)H_nitroreductase"/>
</dbReference>
<keyword evidence="5 8" id="KW-0521">NADP</keyword>
<dbReference type="EC" id="1.-.-.-" evidence="8"/>
<protein>
    <recommendedName>
        <fullName evidence="8">Putative NAD(P)H nitroreductase</fullName>
        <ecNumber evidence="8">1.-.-.-</ecNumber>
    </recommendedName>
</protein>
<keyword evidence="7 8" id="KW-0520">NAD</keyword>
<keyword evidence="6 8" id="KW-0560">Oxidoreductase</keyword>
<evidence type="ECO:0000256" key="5">
    <source>
        <dbReference type="ARBA" id="ARBA00022857"/>
    </source>
</evidence>
<keyword evidence="3 8" id="KW-0285">Flavoprotein</keyword>
<dbReference type="Pfam" id="PF00881">
    <property type="entry name" value="Nitroreductase"/>
    <property type="match status" value="1"/>
</dbReference>
<accession>A0ABP9W4Z2</accession>
<gene>
    <name evidence="10" type="ORF">Dcar01_00276</name>
</gene>
<dbReference type="Gene3D" id="3.40.109.10">
    <property type="entry name" value="NADH Oxidase"/>
    <property type="match status" value="1"/>
</dbReference>
<comment type="similarity">
    <text evidence="2 8">Belongs to the nitroreductase family.</text>
</comment>
<evidence type="ECO:0000256" key="2">
    <source>
        <dbReference type="ARBA" id="ARBA00007118"/>
    </source>
</evidence>
<keyword evidence="11" id="KW-1185">Reference proteome</keyword>
<feature type="domain" description="Nitroreductase" evidence="9">
    <location>
        <begin position="40"/>
        <end position="198"/>
    </location>
</feature>
<evidence type="ECO:0000256" key="8">
    <source>
        <dbReference type="PIRNR" id="PIRNR000232"/>
    </source>
</evidence>
<name>A0ABP9W4Z2_9DEIO</name>
<reference evidence="10 11" key="1">
    <citation type="submission" date="2024-02" db="EMBL/GenBank/DDBJ databases">
        <title>Deinococcus carri NBRC 110142.</title>
        <authorList>
            <person name="Ichikawa N."/>
            <person name="Katano-Makiyama Y."/>
            <person name="Hidaka K."/>
        </authorList>
    </citation>
    <scope>NUCLEOTIDE SEQUENCE [LARGE SCALE GENOMIC DNA]</scope>
    <source>
        <strain evidence="10 11">NBRC 110142</strain>
    </source>
</reference>
<dbReference type="InterPro" id="IPR026021">
    <property type="entry name" value="YdjA-like"/>
</dbReference>
<dbReference type="PIRSF" id="PIRSF000232">
    <property type="entry name" value="YdjA"/>
    <property type="match status" value="1"/>
</dbReference>
<evidence type="ECO:0000256" key="3">
    <source>
        <dbReference type="ARBA" id="ARBA00022630"/>
    </source>
</evidence>
<comment type="caution">
    <text evidence="10">The sequence shown here is derived from an EMBL/GenBank/DDBJ whole genome shotgun (WGS) entry which is preliminary data.</text>
</comment>
<dbReference type="InterPro" id="IPR000415">
    <property type="entry name" value="Nitroreductase-like"/>
</dbReference>
<dbReference type="InterPro" id="IPR029479">
    <property type="entry name" value="Nitroreductase"/>
</dbReference>
<dbReference type="Proteomes" id="UP001401887">
    <property type="component" value="Unassembled WGS sequence"/>
</dbReference>
<evidence type="ECO:0000259" key="9">
    <source>
        <dbReference type="Pfam" id="PF00881"/>
    </source>
</evidence>